<evidence type="ECO:0000256" key="1">
    <source>
        <dbReference type="PROSITE-ProRule" id="PRU00023"/>
    </source>
</evidence>
<dbReference type="PROSITE" id="PS50297">
    <property type="entry name" value="ANK_REP_REGION"/>
    <property type="match status" value="1"/>
</dbReference>
<evidence type="ECO:0000313" key="3">
    <source>
        <dbReference type="EMBL" id="GCB67741.1"/>
    </source>
</evidence>
<dbReference type="AlphaFoldDB" id="A0A401P3Q4"/>
<gene>
    <name evidence="3" type="ORF">scyTo_0005194</name>
</gene>
<dbReference type="InterPro" id="IPR036770">
    <property type="entry name" value="Ankyrin_rpt-contain_sf"/>
</dbReference>
<dbReference type="Pfam" id="PF12796">
    <property type="entry name" value="Ank_2"/>
    <property type="match status" value="1"/>
</dbReference>
<dbReference type="Gene3D" id="1.20.1270.10">
    <property type="match status" value="1"/>
</dbReference>
<comment type="caution">
    <text evidence="3">The sequence shown here is derived from an EMBL/GenBank/DDBJ whole genome shotgun (WGS) entry which is preliminary data.</text>
</comment>
<dbReference type="InterPro" id="IPR029048">
    <property type="entry name" value="HSP70_C_sf"/>
</dbReference>
<evidence type="ECO:0000256" key="2">
    <source>
        <dbReference type="SAM" id="Coils"/>
    </source>
</evidence>
<proteinExistence type="predicted"/>
<feature type="non-terminal residue" evidence="3">
    <location>
        <position position="1"/>
    </location>
</feature>
<dbReference type="OrthoDB" id="194358at2759"/>
<dbReference type="PANTHER" id="PTHR22677:SF4">
    <property type="entry name" value="USHER SYNDROME TYPE-1G PROTEIN-LIKE PROTEIN"/>
    <property type="match status" value="1"/>
</dbReference>
<dbReference type="PROSITE" id="PS50088">
    <property type="entry name" value="ANK_REPEAT"/>
    <property type="match status" value="1"/>
</dbReference>
<organism evidence="3 4">
    <name type="scientific">Scyliorhinus torazame</name>
    <name type="common">Cloudy catshark</name>
    <name type="synonym">Catulus torazame</name>
    <dbReference type="NCBI Taxonomy" id="75743"/>
    <lineage>
        <taxon>Eukaryota</taxon>
        <taxon>Metazoa</taxon>
        <taxon>Chordata</taxon>
        <taxon>Craniata</taxon>
        <taxon>Vertebrata</taxon>
        <taxon>Chondrichthyes</taxon>
        <taxon>Elasmobranchii</taxon>
        <taxon>Galeomorphii</taxon>
        <taxon>Galeoidea</taxon>
        <taxon>Carcharhiniformes</taxon>
        <taxon>Scyliorhinidae</taxon>
        <taxon>Scyliorhinus</taxon>
    </lineage>
</organism>
<dbReference type="EMBL" id="BFAA01001591">
    <property type="protein sequence ID" value="GCB67741.1"/>
    <property type="molecule type" value="Genomic_DNA"/>
</dbReference>
<dbReference type="Proteomes" id="UP000288216">
    <property type="component" value="Unassembled WGS sequence"/>
</dbReference>
<dbReference type="PANTHER" id="PTHR22677">
    <property type="entry name" value="ANKYRIN REPEAT DOMAIN-CONTAINING PROTEIN 60"/>
    <property type="match status" value="1"/>
</dbReference>
<dbReference type="InterPro" id="IPR039323">
    <property type="entry name" value="ANKRD_45/46/60"/>
</dbReference>
<keyword evidence="1" id="KW-0040">ANK repeat</keyword>
<keyword evidence="4" id="KW-1185">Reference proteome</keyword>
<dbReference type="OMA" id="NIVIQCA"/>
<name>A0A401P3Q4_SCYTO</name>
<accession>A0A401P3Q4</accession>
<feature type="coiled-coil region" evidence="2">
    <location>
        <begin position="179"/>
        <end position="206"/>
    </location>
</feature>
<dbReference type="InterPro" id="IPR002110">
    <property type="entry name" value="Ankyrin_rpt"/>
</dbReference>
<evidence type="ECO:0000313" key="4">
    <source>
        <dbReference type="Proteomes" id="UP000288216"/>
    </source>
</evidence>
<protein>
    <submittedName>
        <fullName evidence="3">Uncharacterized protein</fullName>
    </submittedName>
</protein>
<feature type="repeat" description="ANK" evidence="1">
    <location>
        <begin position="117"/>
        <end position="149"/>
    </location>
</feature>
<dbReference type="SUPFAM" id="SSF100934">
    <property type="entry name" value="Heat shock protein 70kD (HSP70), C-terminal subdomain"/>
    <property type="match status" value="1"/>
</dbReference>
<dbReference type="SUPFAM" id="SSF48403">
    <property type="entry name" value="Ankyrin repeat"/>
    <property type="match status" value="1"/>
</dbReference>
<dbReference type="Gene3D" id="1.25.40.20">
    <property type="entry name" value="Ankyrin repeat-containing domain"/>
    <property type="match status" value="2"/>
</dbReference>
<dbReference type="SMART" id="SM00248">
    <property type="entry name" value="ANK"/>
    <property type="match status" value="2"/>
</dbReference>
<sequence length="261" mass="29807">IWEDGAQKREFNTKLNMDPDGKQVVTELDNDDTVDNEDLELENRNNFLTSVLTGDTENLRKCFELLEDPNYEVTNEWLNIRDDFSRNALFATSMLGHSEVITELVTRGADVNEKTNRGYTPLHCAAAWGKLESLKTLVDLGANVQETNFRGEKARDIANRYSKRDCIEFLDWAEGKLILEVYIKNIQETVADLEKLQGKLAKQDKAAFTNACRSKSDWLNSAQNVSTQEFEEQRKQLELIVDPILAKVRLPSPQSSRSARF</sequence>
<reference evidence="3 4" key="1">
    <citation type="journal article" date="2018" name="Nat. Ecol. Evol.">
        <title>Shark genomes provide insights into elasmobranch evolution and the origin of vertebrates.</title>
        <authorList>
            <person name="Hara Y"/>
            <person name="Yamaguchi K"/>
            <person name="Onimaru K"/>
            <person name="Kadota M"/>
            <person name="Koyanagi M"/>
            <person name="Keeley SD"/>
            <person name="Tatsumi K"/>
            <person name="Tanaka K"/>
            <person name="Motone F"/>
            <person name="Kageyama Y"/>
            <person name="Nozu R"/>
            <person name="Adachi N"/>
            <person name="Nishimura O"/>
            <person name="Nakagawa R"/>
            <person name="Tanegashima C"/>
            <person name="Kiyatake I"/>
            <person name="Matsumoto R"/>
            <person name="Murakumo K"/>
            <person name="Nishida K"/>
            <person name="Terakita A"/>
            <person name="Kuratani S"/>
            <person name="Sato K"/>
            <person name="Hyodo S Kuraku.S."/>
        </authorList>
    </citation>
    <scope>NUCLEOTIDE SEQUENCE [LARGE SCALE GENOMIC DNA]</scope>
</reference>
<dbReference type="STRING" id="75743.A0A401P3Q4"/>
<keyword evidence="2" id="KW-0175">Coiled coil</keyword>